<evidence type="ECO:0000313" key="1">
    <source>
        <dbReference type="EMBL" id="VEG47749.1"/>
    </source>
</evidence>
<gene>
    <name evidence="1" type="ORF">NCTC10485_02036</name>
</gene>
<evidence type="ECO:0000313" key="2">
    <source>
        <dbReference type="Proteomes" id="UP000282551"/>
    </source>
</evidence>
<protein>
    <submittedName>
        <fullName evidence="1">Uncharacterized protein</fullName>
    </submittedName>
</protein>
<keyword evidence="2" id="KW-1185">Reference proteome</keyword>
<accession>A0A448I5G9</accession>
<dbReference type="AlphaFoldDB" id="A0A448I5G9"/>
<sequence length="38" mass="4243">MMVLILFVGMLAVLSVAAALELTPDTHRQVSRHGDFRF</sequence>
<proteinExistence type="predicted"/>
<name>A0A448I5G9_MYCCI</name>
<reference evidence="1 2" key="1">
    <citation type="submission" date="2018-12" db="EMBL/GenBank/DDBJ databases">
        <authorList>
            <consortium name="Pathogen Informatics"/>
        </authorList>
    </citation>
    <scope>NUCLEOTIDE SEQUENCE [LARGE SCALE GENOMIC DNA]</scope>
    <source>
        <strain evidence="1 2">NCTC10485</strain>
    </source>
</reference>
<organism evidence="1 2">
    <name type="scientific">Mycolicibacterium chitae</name>
    <name type="common">Mycobacterium chitae</name>
    <dbReference type="NCBI Taxonomy" id="1792"/>
    <lineage>
        <taxon>Bacteria</taxon>
        <taxon>Bacillati</taxon>
        <taxon>Actinomycetota</taxon>
        <taxon>Actinomycetes</taxon>
        <taxon>Mycobacteriales</taxon>
        <taxon>Mycobacteriaceae</taxon>
        <taxon>Mycolicibacterium</taxon>
    </lineage>
</organism>
<dbReference type="Proteomes" id="UP000282551">
    <property type="component" value="Chromosome"/>
</dbReference>
<dbReference type="EMBL" id="LR134355">
    <property type="protein sequence ID" value="VEG47749.1"/>
    <property type="molecule type" value="Genomic_DNA"/>
</dbReference>